<dbReference type="Proteomes" id="UP001154922">
    <property type="component" value="Unassembled WGS sequence"/>
</dbReference>
<dbReference type="InterPro" id="IPR001279">
    <property type="entry name" value="Metallo-B-lactamas"/>
</dbReference>
<evidence type="ECO:0000256" key="3">
    <source>
        <dbReference type="ARBA" id="ARBA00022801"/>
    </source>
</evidence>
<dbReference type="CDD" id="cd16277">
    <property type="entry name" value="metallo-hydrolase-like_MBL-fold"/>
    <property type="match status" value="1"/>
</dbReference>
<protein>
    <submittedName>
        <fullName evidence="6">MBL fold metallo-hydrolase</fullName>
    </submittedName>
</protein>
<proteinExistence type="inferred from homology"/>
<organism evidence="6 7">
    <name type="scientific">Pseudomonas petroselini</name>
    <dbReference type="NCBI Taxonomy" id="2899822"/>
    <lineage>
        <taxon>Bacteria</taxon>
        <taxon>Pseudomonadati</taxon>
        <taxon>Pseudomonadota</taxon>
        <taxon>Gammaproteobacteria</taxon>
        <taxon>Pseudomonadales</taxon>
        <taxon>Pseudomonadaceae</taxon>
        <taxon>Pseudomonas</taxon>
    </lineage>
</organism>
<evidence type="ECO:0000259" key="5">
    <source>
        <dbReference type="SMART" id="SM00849"/>
    </source>
</evidence>
<keyword evidence="2" id="KW-0479">Metal-binding</keyword>
<dbReference type="Pfam" id="PF00753">
    <property type="entry name" value="Lactamase_B"/>
    <property type="match status" value="1"/>
</dbReference>
<dbReference type="PANTHER" id="PTHR42978">
    <property type="entry name" value="QUORUM-QUENCHING LACTONASE YTNP-RELATED-RELATED"/>
    <property type="match status" value="1"/>
</dbReference>
<evidence type="ECO:0000313" key="6">
    <source>
        <dbReference type="EMBL" id="MCD7037684.1"/>
    </source>
</evidence>
<dbReference type="EMBL" id="JAJOZI010000023">
    <property type="protein sequence ID" value="MCD7037684.1"/>
    <property type="molecule type" value="Genomic_DNA"/>
</dbReference>
<accession>A0ABS8QR79</accession>
<evidence type="ECO:0000256" key="1">
    <source>
        <dbReference type="ARBA" id="ARBA00007749"/>
    </source>
</evidence>
<evidence type="ECO:0000313" key="7">
    <source>
        <dbReference type="Proteomes" id="UP001154922"/>
    </source>
</evidence>
<dbReference type="SMART" id="SM00849">
    <property type="entry name" value="Lactamase_B"/>
    <property type="match status" value="1"/>
</dbReference>
<sequence>MAEHNSQLLNFKKWKIGNVTVTRVLEMDPMHIPPEWLLQTTAETIMKHVWLQPNYATPEGQIIANIQGFVIETGGQRILVDPCVGNDKTRESAAFNKLNNPFLERLTAAGFPPESIDYVLCTHLHVDHAGWNTRLVDGKWVPTFPNARYLFGRIEVEYAKLDDGLDAKATFEDSVQPILDAGLAELVEFDFRIGDEVFLEPSPGHTPGHCYVRISSMGEEGIITGDLIHHPIQACEPDVCSNFCFDTDQARATRRLFLEKYSDTNTLVLGTHFTEPTGVRILPHGNVWKVEEI</sequence>
<feature type="domain" description="Metallo-beta-lactamase" evidence="5">
    <location>
        <begin position="65"/>
        <end position="272"/>
    </location>
</feature>
<gene>
    <name evidence="6" type="ORF">LRQ20_04975</name>
</gene>
<comment type="similarity">
    <text evidence="1">Belongs to the metallo-beta-lactamase superfamily.</text>
</comment>
<reference evidence="6 7" key="2">
    <citation type="journal article" date="2023" name="Plant Pathol.">
        <title>Dismantling and reorganizing Pseudomonas marginalis sensu#lato.</title>
        <authorList>
            <person name="Sawada H."/>
            <person name="Fujikawa T."/>
            <person name="Satou M."/>
        </authorList>
    </citation>
    <scope>NUCLEOTIDE SEQUENCE [LARGE SCALE GENOMIC DNA]</scope>
    <source>
        <strain evidence="6 7">MAFF 311096</strain>
    </source>
</reference>
<keyword evidence="4" id="KW-0862">Zinc</keyword>
<dbReference type="PANTHER" id="PTHR42978:SF6">
    <property type="entry name" value="QUORUM-QUENCHING LACTONASE YTNP-RELATED"/>
    <property type="match status" value="1"/>
</dbReference>
<evidence type="ECO:0000256" key="4">
    <source>
        <dbReference type="ARBA" id="ARBA00022833"/>
    </source>
</evidence>
<dbReference type="SUPFAM" id="SSF56281">
    <property type="entry name" value="Metallo-hydrolase/oxidoreductase"/>
    <property type="match status" value="1"/>
</dbReference>
<reference evidence="6 7" key="1">
    <citation type="journal article" date="2022" name="Int. J. Syst. Evol. Microbiol.">
        <title>Pseudomonas petroselini sp. nov., a pathogen causing bacterial rot of parsley in Japan.</title>
        <authorList>
            <person name="Sawada H."/>
            <person name="Fujikawa T."/>
            <person name="Osada S."/>
            <person name="Satou M."/>
        </authorList>
    </citation>
    <scope>NUCLEOTIDE SEQUENCE [LARGE SCALE GENOMIC DNA]</scope>
    <source>
        <strain evidence="6 7">MAFF 311096</strain>
    </source>
</reference>
<name>A0ABS8QR79_9PSED</name>
<keyword evidence="7" id="KW-1185">Reference proteome</keyword>
<evidence type="ECO:0000256" key="2">
    <source>
        <dbReference type="ARBA" id="ARBA00022723"/>
    </source>
</evidence>
<dbReference type="InterPro" id="IPR036866">
    <property type="entry name" value="RibonucZ/Hydroxyglut_hydro"/>
</dbReference>
<dbReference type="InterPro" id="IPR051013">
    <property type="entry name" value="MBL_superfamily_lactonases"/>
</dbReference>
<dbReference type="RefSeq" id="WP_231807861.1">
    <property type="nucleotide sequence ID" value="NZ_CP173614.1"/>
</dbReference>
<keyword evidence="3" id="KW-0378">Hydrolase</keyword>
<dbReference type="Gene3D" id="3.60.15.10">
    <property type="entry name" value="Ribonuclease Z/Hydroxyacylglutathione hydrolase-like"/>
    <property type="match status" value="1"/>
</dbReference>
<comment type="caution">
    <text evidence="6">The sequence shown here is derived from an EMBL/GenBank/DDBJ whole genome shotgun (WGS) entry which is preliminary data.</text>
</comment>